<feature type="transmembrane region" description="Helical" evidence="1">
    <location>
        <begin position="68"/>
        <end position="89"/>
    </location>
</feature>
<dbReference type="OrthoDB" id="4822551at2"/>
<dbReference type="InterPro" id="IPR053150">
    <property type="entry name" value="Teicoplanin_resist-assoc"/>
</dbReference>
<keyword evidence="1" id="KW-0812">Transmembrane</keyword>
<accession>A0A6B8RNK0</accession>
<keyword evidence="4" id="KW-1185">Reference proteome</keyword>
<name>A0A6B8RNK0_9BACL</name>
<feature type="transmembrane region" description="Helical" evidence="1">
    <location>
        <begin position="21"/>
        <end position="48"/>
    </location>
</feature>
<dbReference type="AlphaFoldDB" id="A0A6B8RNK0"/>
<dbReference type="PANTHER" id="PTHR36834:SF1">
    <property type="entry name" value="INTEGRAL MEMBRANE PROTEIN"/>
    <property type="match status" value="1"/>
</dbReference>
<gene>
    <name evidence="3" type="ORF">EHS13_21930</name>
</gene>
<feature type="transmembrane region" description="Helical" evidence="1">
    <location>
        <begin position="101"/>
        <end position="119"/>
    </location>
</feature>
<dbReference type="InterPro" id="IPR006976">
    <property type="entry name" value="VanZ-like"/>
</dbReference>
<proteinExistence type="predicted"/>
<protein>
    <submittedName>
        <fullName evidence="3">VanZ family protein</fullName>
    </submittedName>
</protein>
<evidence type="ECO:0000313" key="3">
    <source>
        <dbReference type="EMBL" id="QGQ97354.1"/>
    </source>
</evidence>
<evidence type="ECO:0000256" key="1">
    <source>
        <dbReference type="SAM" id="Phobius"/>
    </source>
</evidence>
<dbReference type="EMBL" id="CP034235">
    <property type="protein sequence ID" value="QGQ97354.1"/>
    <property type="molecule type" value="Genomic_DNA"/>
</dbReference>
<feature type="domain" description="VanZ-like" evidence="2">
    <location>
        <begin position="26"/>
        <end position="146"/>
    </location>
</feature>
<keyword evidence="1" id="KW-1133">Transmembrane helix</keyword>
<dbReference type="KEGG" id="ppsc:EHS13_21930"/>
<organism evidence="3 4">
    <name type="scientific">Paenibacillus psychroresistens</name>
    <dbReference type="NCBI Taxonomy" id="1778678"/>
    <lineage>
        <taxon>Bacteria</taxon>
        <taxon>Bacillati</taxon>
        <taxon>Bacillota</taxon>
        <taxon>Bacilli</taxon>
        <taxon>Bacillales</taxon>
        <taxon>Paenibacillaceae</taxon>
        <taxon>Paenibacillus</taxon>
    </lineage>
</organism>
<reference evidence="4" key="1">
    <citation type="submission" date="2018-11" db="EMBL/GenBank/DDBJ databases">
        <title>Complete genome sequence of Paenibacillus sp. ML311-T8.</title>
        <authorList>
            <person name="Nam Y.-D."/>
            <person name="Kang J."/>
            <person name="Chung W.-H."/>
            <person name="Park Y.S."/>
        </authorList>
    </citation>
    <scope>NUCLEOTIDE SEQUENCE [LARGE SCALE GENOMIC DNA]</scope>
    <source>
        <strain evidence="4">ML311-T8</strain>
    </source>
</reference>
<feature type="transmembrane region" description="Helical" evidence="1">
    <location>
        <begin position="131"/>
        <end position="149"/>
    </location>
</feature>
<dbReference type="Proteomes" id="UP000426246">
    <property type="component" value="Chromosome"/>
</dbReference>
<dbReference type="Pfam" id="PF04892">
    <property type="entry name" value="VanZ"/>
    <property type="match status" value="1"/>
</dbReference>
<dbReference type="PANTHER" id="PTHR36834">
    <property type="entry name" value="MEMBRANE PROTEIN-RELATED"/>
    <property type="match status" value="1"/>
</dbReference>
<evidence type="ECO:0000313" key="4">
    <source>
        <dbReference type="Proteomes" id="UP000426246"/>
    </source>
</evidence>
<evidence type="ECO:0000259" key="2">
    <source>
        <dbReference type="Pfam" id="PF04892"/>
    </source>
</evidence>
<keyword evidence="1" id="KW-0472">Membrane</keyword>
<sequence>MVPLVLLYLGMKRVKKQPLELLEAAFVFYLLFVIYFVFIPIDVNLGIYSSNSPWYNSIHPVPFINNDIPSFTLNMIMMVPLGFFLPLLYSRVRTVKNALKIGLFTSLGIEVAQLIMAITLSSSRTSDINDLIANSLGCAIGFILIKQIMKVDMFNKLILMISKAPKTG</sequence>